<keyword evidence="1" id="KW-0472">Membrane</keyword>
<feature type="transmembrane region" description="Helical" evidence="1">
    <location>
        <begin position="26"/>
        <end position="48"/>
    </location>
</feature>
<reference evidence="2 3" key="1">
    <citation type="submission" date="2020-08" db="EMBL/GenBank/DDBJ databases">
        <title>Genome sequence of Sphingomonas lutea KCTC 23642T.</title>
        <authorList>
            <person name="Hyun D.-W."/>
            <person name="Bae J.-W."/>
        </authorList>
    </citation>
    <scope>NUCLEOTIDE SEQUENCE [LARGE SCALE GENOMIC DNA]</scope>
    <source>
        <strain evidence="2 3">KCTC 23642</strain>
    </source>
</reference>
<keyword evidence="3" id="KW-1185">Reference proteome</keyword>
<proteinExistence type="predicted"/>
<protein>
    <submittedName>
        <fullName evidence="2">Uncharacterized protein</fullName>
    </submittedName>
</protein>
<gene>
    <name evidence="2" type="ORF">H9L13_08785</name>
</gene>
<name>A0A7G9SFZ3_9SPHN</name>
<dbReference type="RefSeq" id="WP_187537360.1">
    <property type="nucleotide sequence ID" value="NZ_BAABJT010000001.1"/>
</dbReference>
<feature type="transmembrane region" description="Helical" evidence="1">
    <location>
        <begin position="84"/>
        <end position="105"/>
    </location>
</feature>
<dbReference type="EMBL" id="CP060718">
    <property type="protein sequence ID" value="QNN66768.1"/>
    <property type="molecule type" value="Genomic_DNA"/>
</dbReference>
<sequence length="141" mass="15556">MTETPLKIALRAYFLRKNLAALPFELVGAAAAYWLAADLITALLYLMLGDLVGDQIGRRIAQARGDLDHLTGNEIRKFQIPKRWIGGLGLLLVPLIVALITYRSGLPPHEIAAIAGVSWSISTLAYRYFALRREKLEVANA</sequence>
<evidence type="ECO:0000256" key="1">
    <source>
        <dbReference type="SAM" id="Phobius"/>
    </source>
</evidence>
<dbReference type="AlphaFoldDB" id="A0A7G9SFZ3"/>
<organism evidence="2 3">
    <name type="scientific">Sphingomonas lutea</name>
    <dbReference type="NCBI Taxonomy" id="1045317"/>
    <lineage>
        <taxon>Bacteria</taxon>
        <taxon>Pseudomonadati</taxon>
        <taxon>Pseudomonadota</taxon>
        <taxon>Alphaproteobacteria</taxon>
        <taxon>Sphingomonadales</taxon>
        <taxon>Sphingomonadaceae</taxon>
        <taxon>Sphingomonas</taxon>
    </lineage>
</organism>
<keyword evidence="1" id="KW-0812">Transmembrane</keyword>
<evidence type="ECO:0000313" key="3">
    <source>
        <dbReference type="Proteomes" id="UP000515971"/>
    </source>
</evidence>
<evidence type="ECO:0000313" key="2">
    <source>
        <dbReference type="EMBL" id="QNN66768.1"/>
    </source>
</evidence>
<accession>A0A7G9SFZ3</accession>
<feature type="transmembrane region" description="Helical" evidence="1">
    <location>
        <begin position="111"/>
        <end position="129"/>
    </location>
</feature>
<dbReference type="KEGG" id="slut:H9L13_08785"/>
<dbReference type="Proteomes" id="UP000515971">
    <property type="component" value="Chromosome"/>
</dbReference>
<keyword evidence="1" id="KW-1133">Transmembrane helix</keyword>